<name>A0AAE6YYG3_9GAMM</name>
<dbReference type="InterPro" id="IPR020845">
    <property type="entry name" value="AMP-binding_CS"/>
</dbReference>
<dbReference type="InterPro" id="IPR042099">
    <property type="entry name" value="ANL_N_sf"/>
</dbReference>
<reference evidence="2 3" key="1">
    <citation type="submission" date="2018-11" db="EMBL/GenBank/DDBJ databases">
        <title>Complete genome sequence of Dickeya zeae strain CE1 infecting Canna edulis Ker-Gawl. in China.</title>
        <authorList>
            <person name="Zhang J."/>
            <person name="Lin B."/>
            <person name="Shen H."/>
            <person name="Jiang S."/>
            <person name="Pu X."/>
            <person name="Sun D."/>
        </authorList>
    </citation>
    <scope>NUCLEOTIDE SEQUENCE [LARGE SCALE GENOMIC DNA]</scope>
    <source>
        <strain evidence="2 3">CE1</strain>
    </source>
</reference>
<protein>
    <submittedName>
        <fullName evidence="2">AMP-dependent synthetase</fullName>
    </submittedName>
</protein>
<dbReference type="InterPro" id="IPR000873">
    <property type="entry name" value="AMP-dep_synth/lig_dom"/>
</dbReference>
<dbReference type="RefSeq" id="WP_168362146.1">
    <property type="nucleotide sequence ID" value="NZ_CP033622.1"/>
</dbReference>
<dbReference type="Proteomes" id="UP000500801">
    <property type="component" value="Chromosome"/>
</dbReference>
<feature type="domain" description="AMP-dependent synthetase/ligase" evidence="1">
    <location>
        <begin position="126"/>
        <end position="339"/>
    </location>
</feature>
<dbReference type="PROSITE" id="PS00455">
    <property type="entry name" value="AMP_BINDING"/>
    <property type="match status" value="1"/>
</dbReference>
<dbReference type="PANTHER" id="PTHR43767:SF1">
    <property type="entry name" value="NONRIBOSOMAL PEPTIDE SYNTHASE PES1 (EUROFUNG)-RELATED"/>
    <property type="match status" value="1"/>
</dbReference>
<dbReference type="SUPFAM" id="SSF56801">
    <property type="entry name" value="Acetyl-CoA synthetase-like"/>
    <property type="match status" value="1"/>
</dbReference>
<accession>A0AAE6YYG3</accession>
<evidence type="ECO:0000313" key="2">
    <source>
        <dbReference type="EMBL" id="QIZ50744.1"/>
    </source>
</evidence>
<dbReference type="PANTHER" id="PTHR43767">
    <property type="entry name" value="LONG-CHAIN-FATTY-ACID--COA LIGASE"/>
    <property type="match status" value="1"/>
</dbReference>
<evidence type="ECO:0000259" key="1">
    <source>
        <dbReference type="Pfam" id="PF00501"/>
    </source>
</evidence>
<gene>
    <name evidence="2" type="ORF">DWG24_08140</name>
</gene>
<dbReference type="Gene3D" id="3.40.50.12780">
    <property type="entry name" value="N-terminal domain of ligase-like"/>
    <property type="match status" value="1"/>
</dbReference>
<evidence type="ECO:0000313" key="3">
    <source>
        <dbReference type="Proteomes" id="UP000500801"/>
    </source>
</evidence>
<dbReference type="Pfam" id="PF00501">
    <property type="entry name" value="AMP-binding"/>
    <property type="match status" value="1"/>
</dbReference>
<dbReference type="AlphaFoldDB" id="A0AAE6YYG3"/>
<organism evidence="2 3">
    <name type="scientific">Dickeya zeae</name>
    <dbReference type="NCBI Taxonomy" id="204042"/>
    <lineage>
        <taxon>Bacteria</taxon>
        <taxon>Pseudomonadati</taxon>
        <taxon>Pseudomonadota</taxon>
        <taxon>Gammaproteobacteria</taxon>
        <taxon>Enterobacterales</taxon>
        <taxon>Pectobacteriaceae</taxon>
        <taxon>Dickeya</taxon>
    </lineage>
</organism>
<dbReference type="InterPro" id="IPR050237">
    <property type="entry name" value="ATP-dep_AMP-bd_enzyme"/>
</dbReference>
<dbReference type="EMBL" id="CP033622">
    <property type="protein sequence ID" value="QIZ50744.1"/>
    <property type="molecule type" value="Genomic_DNA"/>
</dbReference>
<sequence>MFLNIEKHPSQSLVAIDENGNELSYGELVHNINALSEKIKKRTLVFCFTENSIGSLFGYTAFLSNQVVPLLLNKNIEPGFLDNLIDIYQPYYFWRPVSEWNDNYRVVFRLHNYELVETGFSDYELHDELALLITTSGSTGSPKLVRQSYRNIISNASSISNYLNVSKHERALVNLPMYYVYGLSIINSHLLNGAMLLLTSKGIMQKEFWDFVKEYQASSFSGVPYTYEMLKKIRFLNMELPYLKTMTQAGGKLSHELHKDFAQYAKKHGKQFYVMYGAAEATSRMGYLPADISLEKIGSIGISIPGGQFSIIDSNGIEITRTDEIGELVYLGDNVTLGYAQCHLDLAKGNERKNRLETGDIARRDEDGYYYIVGRKTRFLKLFGNRINLDDIERLVKEKFPGTECACSGTDDKVYVFVIDPEPVDEIKKMLSSSMKINHSAFKIKVIPEIPKNEAGKILYSKLDCNDD</sequence>
<proteinExistence type="predicted"/>